<evidence type="ECO:0000256" key="3">
    <source>
        <dbReference type="ARBA" id="ARBA00023125"/>
    </source>
</evidence>
<dbReference type="GO" id="GO:0006310">
    <property type="term" value="P:DNA recombination"/>
    <property type="evidence" value="ECO:0007669"/>
    <property type="project" value="UniProtKB-KW"/>
</dbReference>
<keyword evidence="3" id="KW-0238">DNA-binding</keyword>
<dbReference type="InterPro" id="IPR011010">
    <property type="entry name" value="DNA_brk_join_enz"/>
</dbReference>
<evidence type="ECO:0000313" key="7">
    <source>
        <dbReference type="Proteomes" id="UP000198985"/>
    </source>
</evidence>
<keyword evidence="4" id="KW-0233">DNA recombination</keyword>
<organism evidence="6 7">
    <name type="scientific">Pseudomonas migulae</name>
    <dbReference type="NCBI Taxonomy" id="78543"/>
    <lineage>
        <taxon>Bacteria</taxon>
        <taxon>Pseudomonadati</taxon>
        <taxon>Pseudomonadota</taxon>
        <taxon>Gammaproteobacteria</taxon>
        <taxon>Pseudomonadales</taxon>
        <taxon>Pseudomonadaceae</taxon>
        <taxon>Pseudomonas</taxon>
    </lineage>
</organism>
<evidence type="ECO:0000256" key="2">
    <source>
        <dbReference type="ARBA" id="ARBA00022908"/>
    </source>
</evidence>
<reference evidence="6 7" key="1">
    <citation type="submission" date="2016-10" db="EMBL/GenBank/DDBJ databases">
        <authorList>
            <person name="de Groot N.N."/>
        </authorList>
    </citation>
    <scope>NUCLEOTIDE SEQUENCE [LARGE SCALE GENOMIC DNA]</scope>
    <source>
        <strain evidence="6 7">BS3662</strain>
    </source>
</reference>
<dbReference type="Pfam" id="PF00589">
    <property type="entry name" value="Phage_integrase"/>
    <property type="match status" value="1"/>
</dbReference>
<dbReference type="Gene3D" id="1.10.443.10">
    <property type="entry name" value="Intergrase catalytic core"/>
    <property type="match status" value="1"/>
</dbReference>
<dbReference type="InterPro" id="IPR002104">
    <property type="entry name" value="Integrase_catalytic"/>
</dbReference>
<dbReference type="EMBL" id="FNTY01000002">
    <property type="protein sequence ID" value="SEE02491.1"/>
    <property type="molecule type" value="Genomic_DNA"/>
</dbReference>
<gene>
    <name evidence="6" type="ORF">SAMN04490194_0752</name>
</gene>
<proteinExistence type="inferred from homology"/>
<dbReference type="PROSITE" id="PS51898">
    <property type="entry name" value="TYR_RECOMBINASE"/>
    <property type="match status" value="1"/>
</dbReference>
<accession>A0A1H5FGJ0</accession>
<keyword evidence="2" id="KW-0229">DNA integration</keyword>
<dbReference type="PANTHER" id="PTHR30349">
    <property type="entry name" value="PHAGE INTEGRASE-RELATED"/>
    <property type="match status" value="1"/>
</dbReference>
<dbReference type="RefSeq" id="WP_057005156.1">
    <property type="nucleotide sequence ID" value="NZ_FNTY01000002.1"/>
</dbReference>
<feature type="domain" description="Tyr recombinase" evidence="5">
    <location>
        <begin position="165"/>
        <end position="377"/>
    </location>
</feature>
<dbReference type="GO" id="GO:0015074">
    <property type="term" value="P:DNA integration"/>
    <property type="evidence" value="ECO:0007669"/>
    <property type="project" value="UniProtKB-KW"/>
</dbReference>
<dbReference type="AlphaFoldDB" id="A0A1H5FGJ0"/>
<dbReference type="GO" id="GO:0003677">
    <property type="term" value="F:DNA binding"/>
    <property type="evidence" value="ECO:0007669"/>
    <property type="project" value="UniProtKB-KW"/>
</dbReference>
<dbReference type="Proteomes" id="UP000198985">
    <property type="component" value="Unassembled WGS sequence"/>
</dbReference>
<evidence type="ECO:0000256" key="4">
    <source>
        <dbReference type="ARBA" id="ARBA00023172"/>
    </source>
</evidence>
<evidence type="ECO:0000256" key="1">
    <source>
        <dbReference type="ARBA" id="ARBA00008857"/>
    </source>
</evidence>
<evidence type="ECO:0000259" key="5">
    <source>
        <dbReference type="PROSITE" id="PS51898"/>
    </source>
</evidence>
<name>A0A1H5FGJ0_9PSED</name>
<protein>
    <submittedName>
        <fullName evidence="6">Phage integrase family protein</fullName>
    </submittedName>
</protein>
<dbReference type="InterPro" id="IPR013762">
    <property type="entry name" value="Integrase-like_cat_sf"/>
</dbReference>
<sequence>MSDIRKKIGKKGVTYQVRYADKGSKSGYSYKTFATAKEARQFRESPKETHAGGGLSVPQAIDKWLSICEKEGRDGRPPVSKATLDYYTYIARIMKGYTWETDLRGLTKPDVVAFRSWLINEHGRYLAAKTLTYFHAVVAEMATRGAVESNAALGVGVRQETRYDEEVVIPSEQEVRDLLQAADDLANSTNLRVKNAWKRYRPMLYLAVDSGMRPQEYVAVARSSFRDGGVHVERAIDRSGDLSVPKTPAARRFIELSPITLDIVSEYIKGHEGPNNYDLAFPTETGTWQSLDNWRKRGFDEVCKKAGVIKIEKIDDEEVVRSRYSPYLLRHYFASVLIAQGTDIAKIKTLMGHTNISTTFDVYAHLIRQAENKKTRRQGMIFQMTDSKSQVD</sequence>
<dbReference type="PANTHER" id="PTHR30349:SF41">
    <property type="entry name" value="INTEGRASE_RECOMBINASE PROTEIN MJ0367-RELATED"/>
    <property type="match status" value="1"/>
</dbReference>
<dbReference type="CDD" id="cd01189">
    <property type="entry name" value="INT_ICEBs1_C_like"/>
    <property type="match status" value="1"/>
</dbReference>
<dbReference type="SUPFAM" id="SSF56349">
    <property type="entry name" value="DNA breaking-rejoining enzymes"/>
    <property type="match status" value="1"/>
</dbReference>
<evidence type="ECO:0000313" key="6">
    <source>
        <dbReference type="EMBL" id="SEE02491.1"/>
    </source>
</evidence>
<dbReference type="InterPro" id="IPR050090">
    <property type="entry name" value="Tyrosine_recombinase_XerCD"/>
</dbReference>
<comment type="similarity">
    <text evidence="1">Belongs to the 'phage' integrase family.</text>
</comment>